<dbReference type="InParanoid" id="C3Z3B2"/>
<dbReference type="eggNOG" id="KOG4194">
    <property type="taxonomic scope" value="Eukaryota"/>
</dbReference>
<dbReference type="AlphaFoldDB" id="C3Z3B2"/>
<dbReference type="PANTHER" id="PTHR24373:SF370">
    <property type="entry name" value="FISH-LIPS, ISOFORM E"/>
    <property type="match status" value="1"/>
</dbReference>
<accession>C3Z3B2</accession>
<keyword evidence="1" id="KW-0433">Leucine-rich repeat</keyword>
<dbReference type="Gene3D" id="3.80.10.10">
    <property type="entry name" value="Ribonuclease Inhibitor"/>
    <property type="match status" value="1"/>
</dbReference>
<evidence type="ECO:0000256" key="3">
    <source>
        <dbReference type="ARBA" id="ARBA00022737"/>
    </source>
</evidence>
<dbReference type="Pfam" id="PF13855">
    <property type="entry name" value="LRR_8"/>
    <property type="match status" value="1"/>
</dbReference>
<feature type="non-terminal residue" evidence="4">
    <location>
        <position position="1"/>
    </location>
</feature>
<sequence length="150" mass="17207">ECGITDLEEYTLAMLPQLRFLNLDFNKLTHVKQIWFTGLKFPKSIYSLSFSHNNISSIDSNCFETLTALNILLLDSNSLRSIEPSWFYKLGYLGHLSLKSNFIKNIHPEAFKSLSQLTDLDLSNNQLWHLPTETLKGMHKLQALQFGGDK</sequence>
<proteinExistence type="predicted"/>
<evidence type="ECO:0000256" key="1">
    <source>
        <dbReference type="ARBA" id="ARBA00022614"/>
    </source>
</evidence>
<evidence type="ECO:0000313" key="4">
    <source>
        <dbReference type="EMBL" id="EEN52956.1"/>
    </source>
</evidence>
<keyword evidence="2" id="KW-0732">Signal</keyword>
<dbReference type="InterPro" id="IPR003591">
    <property type="entry name" value="Leu-rich_rpt_typical-subtyp"/>
</dbReference>
<dbReference type="PANTHER" id="PTHR24373">
    <property type="entry name" value="SLIT RELATED LEUCINE-RICH REPEAT NEURONAL PROTEIN"/>
    <property type="match status" value="1"/>
</dbReference>
<reference evidence="4" key="1">
    <citation type="journal article" date="2008" name="Nature">
        <title>The amphioxus genome and the evolution of the chordate karyotype.</title>
        <authorList>
            <consortium name="US DOE Joint Genome Institute (JGI-PGF)"/>
            <person name="Putnam N.H."/>
            <person name="Butts T."/>
            <person name="Ferrier D.E.K."/>
            <person name="Furlong R.F."/>
            <person name="Hellsten U."/>
            <person name="Kawashima T."/>
            <person name="Robinson-Rechavi M."/>
            <person name="Shoguchi E."/>
            <person name="Terry A."/>
            <person name="Yu J.-K."/>
            <person name="Benito-Gutierrez E.L."/>
            <person name="Dubchak I."/>
            <person name="Garcia-Fernandez J."/>
            <person name="Gibson-Brown J.J."/>
            <person name="Grigoriev I.V."/>
            <person name="Horton A.C."/>
            <person name="de Jong P.J."/>
            <person name="Jurka J."/>
            <person name="Kapitonov V.V."/>
            <person name="Kohara Y."/>
            <person name="Kuroki Y."/>
            <person name="Lindquist E."/>
            <person name="Lucas S."/>
            <person name="Osoegawa K."/>
            <person name="Pennacchio L.A."/>
            <person name="Salamov A.A."/>
            <person name="Satou Y."/>
            <person name="Sauka-Spengler T."/>
            <person name="Schmutz J."/>
            <person name="Shin-I T."/>
            <person name="Toyoda A."/>
            <person name="Bronner-Fraser M."/>
            <person name="Fujiyama A."/>
            <person name="Holland L.Z."/>
            <person name="Holland P.W.H."/>
            <person name="Satoh N."/>
            <person name="Rokhsar D.S."/>
        </authorList>
    </citation>
    <scope>NUCLEOTIDE SEQUENCE [LARGE SCALE GENOMIC DNA]</scope>
    <source>
        <strain evidence="4">S238N-H82</strain>
        <tissue evidence="4">Testes</tissue>
    </source>
</reference>
<dbReference type="PROSITE" id="PS51450">
    <property type="entry name" value="LRR"/>
    <property type="match status" value="1"/>
</dbReference>
<dbReference type="InterPro" id="IPR050328">
    <property type="entry name" value="Dev_Immune_Receptor"/>
</dbReference>
<dbReference type="Pfam" id="PF00560">
    <property type="entry name" value="LRR_1"/>
    <property type="match status" value="1"/>
</dbReference>
<dbReference type="InterPro" id="IPR032675">
    <property type="entry name" value="LRR_dom_sf"/>
</dbReference>
<dbReference type="SMART" id="SM00369">
    <property type="entry name" value="LRR_TYP"/>
    <property type="match status" value="5"/>
</dbReference>
<evidence type="ECO:0000256" key="2">
    <source>
        <dbReference type="ARBA" id="ARBA00022729"/>
    </source>
</evidence>
<name>C3Z3B2_BRAFL</name>
<organism>
    <name type="scientific">Branchiostoma floridae</name>
    <name type="common">Florida lancelet</name>
    <name type="synonym">Amphioxus</name>
    <dbReference type="NCBI Taxonomy" id="7739"/>
    <lineage>
        <taxon>Eukaryota</taxon>
        <taxon>Metazoa</taxon>
        <taxon>Chordata</taxon>
        <taxon>Cephalochordata</taxon>
        <taxon>Leptocardii</taxon>
        <taxon>Amphioxiformes</taxon>
        <taxon>Branchiostomatidae</taxon>
        <taxon>Branchiostoma</taxon>
    </lineage>
</organism>
<dbReference type="InterPro" id="IPR001611">
    <property type="entry name" value="Leu-rich_rpt"/>
</dbReference>
<feature type="non-terminal residue" evidence="4">
    <location>
        <position position="150"/>
    </location>
</feature>
<dbReference type="EMBL" id="GG666576">
    <property type="protein sequence ID" value="EEN52956.1"/>
    <property type="molecule type" value="Genomic_DNA"/>
</dbReference>
<protein>
    <submittedName>
        <fullName evidence="4">Uncharacterized protein</fullName>
    </submittedName>
</protein>
<dbReference type="SUPFAM" id="SSF52058">
    <property type="entry name" value="L domain-like"/>
    <property type="match status" value="1"/>
</dbReference>
<keyword evidence="3" id="KW-0677">Repeat</keyword>
<gene>
    <name evidence="4" type="ORF">BRAFLDRAFT_187251</name>
</gene>